<organism evidence="1 2">
    <name type="scientific">Flavobacterium agricola</name>
    <dbReference type="NCBI Taxonomy" id="2870839"/>
    <lineage>
        <taxon>Bacteria</taxon>
        <taxon>Pseudomonadati</taxon>
        <taxon>Bacteroidota</taxon>
        <taxon>Flavobacteriia</taxon>
        <taxon>Flavobacteriales</taxon>
        <taxon>Flavobacteriaceae</taxon>
        <taxon>Flavobacterium</taxon>
    </lineage>
</organism>
<dbReference type="Proteomes" id="UP001163328">
    <property type="component" value="Chromosome"/>
</dbReference>
<accession>A0ABY6M0W2</accession>
<gene>
    <name evidence="1" type="ORF">K5I29_02960</name>
</gene>
<dbReference type="RefSeq" id="WP_264434367.1">
    <property type="nucleotide sequence ID" value="NZ_CP081495.1"/>
</dbReference>
<sequence>MIAVITGDIIGSRKVDAGVWLPQLKTFFTAHLPDASRWEIYRGDSFQLQTSVFEALSLALCIKALIKTHALLDVRMAIGIGLAGFVGERITESGGTAFVNSGDGFELLKNNTLQLKSPFETFDSYFNPMLKLVGFIADQWKPATAEALFYRLRYPDLLQKDLAGLLGKDKSTLNKALKRGVR</sequence>
<evidence type="ECO:0000313" key="2">
    <source>
        <dbReference type="Proteomes" id="UP001163328"/>
    </source>
</evidence>
<protein>
    <submittedName>
        <fullName evidence="1">DUF5343 domain-containing protein</fullName>
    </submittedName>
</protein>
<dbReference type="EMBL" id="CP081495">
    <property type="protein sequence ID" value="UYW01892.1"/>
    <property type="molecule type" value="Genomic_DNA"/>
</dbReference>
<proteinExistence type="predicted"/>
<name>A0ABY6M0W2_9FLAO</name>
<reference evidence="1" key="1">
    <citation type="submission" date="2021-08" db="EMBL/GenBank/DDBJ databases">
        <title>Flavobacterium sp. strain CC-SYL302.</title>
        <authorList>
            <person name="Lin S.-Y."/>
            <person name="Lee T.-H."/>
            <person name="Young C.-C."/>
        </authorList>
    </citation>
    <scope>NUCLEOTIDE SEQUENCE</scope>
    <source>
        <strain evidence="1">CC-SYL302</strain>
    </source>
</reference>
<evidence type="ECO:0000313" key="1">
    <source>
        <dbReference type="EMBL" id="UYW01892.1"/>
    </source>
</evidence>
<keyword evidence="2" id="KW-1185">Reference proteome</keyword>